<evidence type="ECO:0000259" key="7">
    <source>
        <dbReference type="Pfam" id="PF01368"/>
    </source>
</evidence>
<keyword evidence="3" id="KW-0540">Nuclease</keyword>
<dbReference type="GO" id="GO:0008409">
    <property type="term" value="F:5'-3' exonuclease activity"/>
    <property type="evidence" value="ECO:0007669"/>
    <property type="project" value="InterPro"/>
</dbReference>
<dbReference type="Gene3D" id="3.10.310.30">
    <property type="match status" value="1"/>
</dbReference>
<dbReference type="Pfam" id="PF17768">
    <property type="entry name" value="RecJ_OB"/>
    <property type="match status" value="1"/>
</dbReference>
<comment type="similarity">
    <text evidence="1">Belongs to the RecJ family.</text>
</comment>
<dbReference type="RefSeq" id="WP_015904037.1">
    <property type="nucleotide sequence ID" value="NC_012108.1"/>
</dbReference>
<keyword evidence="11" id="KW-1185">Reference proteome</keyword>
<evidence type="ECO:0000313" key="10">
    <source>
        <dbReference type="EMBL" id="ACN15267.1"/>
    </source>
</evidence>
<dbReference type="InterPro" id="IPR051673">
    <property type="entry name" value="SSDNA_exonuclease_RecJ"/>
</dbReference>
<dbReference type="AlphaFoldDB" id="C0QDK3"/>
<dbReference type="EMBL" id="CP001087">
    <property type="protein sequence ID" value="ACN15267.1"/>
    <property type="molecule type" value="Genomic_DNA"/>
</dbReference>
<dbReference type="Pfam" id="PF02272">
    <property type="entry name" value="DHHA1"/>
    <property type="match status" value="1"/>
</dbReference>
<dbReference type="GO" id="GO:0006310">
    <property type="term" value="P:DNA recombination"/>
    <property type="evidence" value="ECO:0007669"/>
    <property type="project" value="InterPro"/>
</dbReference>
<keyword evidence="4 10" id="KW-0378">Hydrolase</keyword>
<dbReference type="STRING" id="177437.HRM2_21690"/>
<dbReference type="HOGENOM" id="CLU_009736_5_2_7"/>
<accession>C0QDK3</accession>
<evidence type="ECO:0000256" key="2">
    <source>
        <dbReference type="ARBA" id="ARBA00019841"/>
    </source>
</evidence>
<dbReference type="KEGG" id="dat:HRM2_21690"/>
<dbReference type="PANTHER" id="PTHR30255">
    <property type="entry name" value="SINGLE-STRANDED-DNA-SPECIFIC EXONUCLEASE RECJ"/>
    <property type="match status" value="1"/>
</dbReference>
<dbReference type="InterPro" id="IPR038763">
    <property type="entry name" value="DHH_sf"/>
</dbReference>
<dbReference type="InterPro" id="IPR041122">
    <property type="entry name" value="RecJ_OB"/>
</dbReference>
<dbReference type="Proteomes" id="UP000000442">
    <property type="component" value="Chromosome"/>
</dbReference>
<proteinExistence type="inferred from homology"/>
<dbReference type="InterPro" id="IPR004610">
    <property type="entry name" value="RecJ"/>
</dbReference>
<reference evidence="10 11" key="1">
    <citation type="journal article" date="2009" name="Environ. Microbiol.">
        <title>Genome sequence of Desulfobacterium autotrophicum HRM2, a marine sulfate reducer oxidizing organic carbon completely to carbon dioxide.</title>
        <authorList>
            <person name="Strittmatter A.W."/>
            <person name="Liesegang H."/>
            <person name="Rabus R."/>
            <person name="Decker I."/>
            <person name="Amann J."/>
            <person name="Andres S."/>
            <person name="Henne A."/>
            <person name="Fricke W.F."/>
            <person name="Martinez-Arias R."/>
            <person name="Bartels D."/>
            <person name="Goesmann A."/>
            <person name="Krause L."/>
            <person name="Puehler A."/>
            <person name="Klenk H.P."/>
            <person name="Richter M."/>
            <person name="Schuler M."/>
            <person name="Gloeckner F.O."/>
            <person name="Meyerdierks A."/>
            <person name="Gottschalk G."/>
            <person name="Amann R."/>
        </authorList>
    </citation>
    <scope>NUCLEOTIDE SEQUENCE [LARGE SCALE GENOMIC DNA]</scope>
    <source>
        <strain evidence="11">ATCC 43914 / DSM 3382 / HRM2</strain>
    </source>
</reference>
<dbReference type="eggNOG" id="COG0608">
    <property type="taxonomic scope" value="Bacteria"/>
</dbReference>
<dbReference type="NCBIfam" id="TIGR00644">
    <property type="entry name" value="recJ"/>
    <property type="match status" value="1"/>
</dbReference>
<evidence type="ECO:0000259" key="9">
    <source>
        <dbReference type="Pfam" id="PF17768"/>
    </source>
</evidence>
<dbReference type="PANTHER" id="PTHR30255:SF2">
    <property type="entry name" value="SINGLE-STRANDED-DNA-SPECIFIC EXONUCLEASE RECJ"/>
    <property type="match status" value="1"/>
</dbReference>
<evidence type="ECO:0000256" key="6">
    <source>
        <dbReference type="SAM" id="Coils"/>
    </source>
</evidence>
<evidence type="ECO:0000259" key="8">
    <source>
        <dbReference type="Pfam" id="PF02272"/>
    </source>
</evidence>
<evidence type="ECO:0000256" key="4">
    <source>
        <dbReference type="ARBA" id="ARBA00022801"/>
    </source>
</evidence>
<evidence type="ECO:0000256" key="3">
    <source>
        <dbReference type="ARBA" id="ARBA00022722"/>
    </source>
</evidence>
<dbReference type="Gene3D" id="3.90.1640.30">
    <property type="match status" value="1"/>
</dbReference>
<name>C0QDK3_DESAH</name>
<feature type="domain" description="RecJ OB" evidence="9">
    <location>
        <begin position="465"/>
        <end position="570"/>
    </location>
</feature>
<evidence type="ECO:0000256" key="5">
    <source>
        <dbReference type="ARBA" id="ARBA00022839"/>
    </source>
</evidence>
<feature type="domain" description="DDH" evidence="7">
    <location>
        <begin position="81"/>
        <end position="214"/>
    </location>
</feature>
<dbReference type="GO" id="GO:0006281">
    <property type="term" value="P:DNA repair"/>
    <property type="evidence" value="ECO:0007669"/>
    <property type="project" value="InterPro"/>
</dbReference>
<dbReference type="GO" id="GO:0003676">
    <property type="term" value="F:nucleic acid binding"/>
    <property type="evidence" value="ECO:0007669"/>
    <property type="project" value="InterPro"/>
</dbReference>
<dbReference type="Pfam" id="PF01368">
    <property type="entry name" value="DHH"/>
    <property type="match status" value="1"/>
</dbReference>
<sequence length="572" mass="63271">MGMETEWKEKKSNSATVAGLEKALGCHRIVATLLANRGVKTPEAALAFLTPTMETLTSPFSLKDMDRAVERIILAIENNERILIFGDFDADGITATAVLNDFLTHVNGEISWYIPHRSKEGYGLKVEHIAMATEQQIDLIVTVDCGSDSFEAVDLARLEDIDVIVTDHHEVPDPAPRALAIVNPKQKCCHSGLDHLAGVGVAFYLVIALRMEMRKRGMWQRFTEPNLLASCDLVALGTIADMVPLTAENRVLTIAGIEVMRRGKRPGLSALFDVARIDVALIDSDDIAFRIAPRINAAGRMAHARICIDLLCSRDPRGAEQKADLLDQLNKKRQQTEQSIVADIERRISRQNGAPCKDALVMWDSSWHPGVLGIVASKISRKYVCPVVLISTANSPATGSCRSINNINIHSALGQCSDFLERFGGHAMAAGLTIQEKNMAAFSHHFENTIRSIVHGEPRKRILELDCALEIDTVTKELIEAIDSLRPFGMGNPEPLFYCKDIKVTHSTIIGMRHRKMELAKQTNASGPCISAVHFNIDDLDCLPDHFEQIAFRIRMNRFNGRFSPQIIIEAS</sequence>
<dbReference type="InterPro" id="IPR003156">
    <property type="entry name" value="DHHA1_dom"/>
</dbReference>
<evidence type="ECO:0000313" key="11">
    <source>
        <dbReference type="Proteomes" id="UP000000442"/>
    </source>
</evidence>
<protein>
    <recommendedName>
        <fullName evidence="2">Single-stranded-DNA-specific exonuclease RecJ</fullName>
    </recommendedName>
</protein>
<keyword evidence="6" id="KW-0175">Coiled coil</keyword>
<feature type="coiled-coil region" evidence="6">
    <location>
        <begin position="319"/>
        <end position="346"/>
    </location>
</feature>
<evidence type="ECO:0000256" key="1">
    <source>
        <dbReference type="ARBA" id="ARBA00005915"/>
    </source>
</evidence>
<keyword evidence="5" id="KW-0269">Exonuclease</keyword>
<dbReference type="InterPro" id="IPR001667">
    <property type="entry name" value="DDH_dom"/>
</dbReference>
<organism evidence="10 11">
    <name type="scientific">Desulforapulum autotrophicum (strain ATCC 43914 / DSM 3382 / VKM B-1955 / HRM2)</name>
    <name type="common">Desulfobacterium autotrophicum</name>
    <dbReference type="NCBI Taxonomy" id="177437"/>
    <lineage>
        <taxon>Bacteria</taxon>
        <taxon>Pseudomonadati</taxon>
        <taxon>Thermodesulfobacteriota</taxon>
        <taxon>Desulfobacteria</taxon>
        <taxon>Desulfobacterales</taxon>
        <taxon>Desulfobacteraceae</taxon>
        <taxon>Desulforapulum</taxon>
    </lineage>
</organism>
<dbReference type="SUPFAM" id="SSF64182">
    <property type="entry name" value="DHH phosphoesterases"/>
    <property type="match status" value="1"/>
</dbReference>
<gene>
    <name evidence="10" type="primary">recJ</name>
    <name evidence="10" type="ordered locus">HRM2_21690</name>
</gene>
<feature type="domain" description="DHHA1" evidence="8">
    <location>
        <begin position="360"/>
        <end position="451"/>
    </location>
</feature>